<organism evidence="2 3">
    <name type="scientific">Periophthalmus magnuspinnatus</name>
    <dbReference type="NCBI Taxonomy" id="409849"/>
    <lineage>
        <taxon>Eukaryota</taxon>
        <taxon>Metazoa</taxon>
        <taxon>Chordata</taxon>
        <taxon>Craniata</taxon>
        <taxon>Vertebrata</taxon>
        <taxon>Euteleostomi</taxon>
        <taxon>Actinopterygii</taxon>
        <taxon>Neopterygii</taxon>
        <taxon>Teleostei</taxon>
        <taxon>Neoteleostei</taxon>
        <taxon>Acanthomorphata</taxon>
        <taxon>Gobiaria</taxon>
        <taxon>Gobiiformes</taxon>
        <taxon>Gobioidei</taxon>
        <taxon>Gobiidae</taxon>
        <taxon>Oxudercinae</taxon>
        <taxon>Periophthalmus</taxon>
    </lineage>
</organism>
<evidence type="ECO:0000256" key="1">
    <source>
        <dbReference type="SAM" id="MobiDB-lite"/>
    </source>
</evidence>
<feature type="region of interest" description="Disordered" evidence="1">
    <location>
        <begin position="1"/>
        <end position="27"/>
    </location>
</feature>
<evidence type="ECO:0000313" key="3">
    <source>
        <dbReference type="Proteomes" id="UP000261520"/>
    </source>
</evidence>
<dbReference type="Proteomes" id="UP000261520">
    <property type="component" value="Unplaced"/>
</dbReference>
<reference evidence="2" key="1">
    <citation type="submission" date="2025-08" db="UniProtKB">
        <authorList>
            <consortium name="Ensembl"/>
        </authorList>
    </citation>
    <scope>IDENTIFICATION</scope>
</reference>
<evidence type="ECO:0000313" key="2">
    <source>
        <dbReference type="Ensembl" id="ENSPMGP00000004177.1"/>
    </source>
</evidence>
<dbReference type="Ensembl" id="ENSPMGT00000004438.1">
    <property type="protein sequence ID" value="ENSPMGP00000004177.1"/>
    <property type="gene ID" value="ENSPMGG00000003576.1"/>
</dbReference>
<dbReference type="AlphaFoldDB" id="A0A3B3ZHV6"/>
<dbReference type="STRING" id="409849.ENSPMGP00000004177"/>
<name>A0A3B3ZHV6_9GOBI</name>
<accession>A0A3B3ZHV6</accession>
<proteinExistence type="predicted"/>
<protein>
    <submittedName>
        <fullName evidence="2">Uncharacterized protein</fullName>
    </submittedName>
</protein>
<keyword evidence="3" id="KW-1185">Reference proteome</keyword>
<feature type="region of interest" description="Disordered" evidence="1">
    <location>
        <begin position="52"/>
        <end position="83"/>
    </location>
</feature>
<reference evidence="2" key="2">
    <citation type="submission" date="2025-09" db="UniProtKB">
        <authorList>
            <consortium name="Ensembl"/>
        </authorList>
    </citation>
    <scope>IDENTIFICATION</scope>
</reference>
<sequence length="83" mass="8348">PAPRSAAPRPGTPTQGAAPPSAPGSLPRALEEAALSGVLNLSARKMKEFPRTAANHDLADTVEAGGSGPRNPTQKSASGLGYF</sequence>